<name>X1RXU2_9ZZZZ</name>
<sequence length="402" mass="44473">MISTIKCQFLYRITVLLFLFCGLFLFAEPIKADNKSSSNRKLKFGTSYDNIGTFDGWTFWVGYDASFSENYDPKSESYAWVVHFAPEGMYVSLQKGKATYSAVDVNAGFGFLYGLLYSPDGDRVTRSYFSDLSGITFSVSDFSLSAAPVGALSQLSVGISSGTTFFRSGSSKKLQRAIQYSTGFSTSFNLMPVSFPFGVSLGYESEVTAGFYPIAEWDISDKKEIPIEAIIYGLKQIASSSGETFIDINLIQFSDPVYRFMERFPLSSKVDAFIESKTHDTEIDNLIGEVEEWLQTGDTKNLPEKLKPNTPPKKIYKIMKPIQSATTAAFEAGYKHGYDAKNRSDAIYANCIKTVKCKPGKSCKLVVTSKEIAELLPGSKPADFEGIGVIFDIVPESNLMSQ</sequence>
<proteinExistence type="predicted"/>
<organism evidence="1">
    <name type="scientific">marine sediment metagenome</name>
    <dbReference type="NCBI Taxonomy" id="412755"/>
    <lineage>
        <taxon>unclassified sequences</taxon>
        <taxon>metagenomes</taxon>
        <taxon>ecological metagenomes</taxon>
    </lineage>
</organism>
<dbReference type="EMBL" id="BARW01001027">
    <property type="protein sequence ID" value="GAI71741.1"/>
    <property type="molecule type" value="Genomic_DNA"/>
</dbReference>
<evidence type="ECO:0000313" key="1">
    <source>
        <dbReference type="EMBL" id="GAI71741.1"/>
    </source>
</evidence>
<reference evidence="1" key="1">
    <citation type="journal article" date="2014" name="Front. Microbiol.">
        <title>High frequency of phylogenetically diverse reductive dehalogenase-homologous genes in deep subseafloor sedimentary metagenomes.</title>
        <authorList>
            <person name="Kawai M."/>
            <person name="Futagami T."/>
            <person name="Toyoda A."/>
            <person name="Takaki Y."/>
            <person name="Nishi S."/>
            <person name="Hori S."/>
            <person name="Arai W."/>
            <person name="Tsubouchi T."/>
            <person name="Morono Y."/>
            <person name="Uchiyama I."/>
            <person name="Ito T."/>
            <person name="Fujiyama A."/>
            <person name="Inagaki F."/>
            <person name="Takami H."/>
        </authorList>
    </citation>
    <scope>NUCLEOTIDE SEQUENCE</scope>
    <source>
        <strain evidence="1">Expedition CK06-06</strain>
    </source>
</reference>
<comment type="caution">
    <text evidence="1">The sequence shown here is derived from an EMBL/GenBank/DDBJ whole genome shotgun (WGS) entry which is preliminary data.</text>
</comment>
<feature type="non-terminal residue" evidence="1">
    <location>
        <position position="402"/>
    </location>
</feature>
<gene>
    <name evidence="1" type="ORF">S12H4_03589</name>
</gene>
<protein>
    <submittedName>
        <fullName evidence="1">Uncharacterized protein</fullName>
    </submittedName>
</protein>
<dbReference type="AlphaFoldDB" id="X1RXU2"/>
<accession>X1RXU2</accession>